<evidence type="ECO:0000259" key="9">
    <source>
        <dbReference type="PROSITE" id="PS51194"/>
    </source>
</evidence>
<evidence type="ECO:0000259" key="8">
    <source>
        <dbReference type="PROSITE" id="PS51192"/>
    </source>
</evidence>
<organism evidence="12">
    <name type="scientific">Hydatigena taeniaeformis</name>
    <name type="common">Feline tapeworm</name>
    <name type="synonym">Taenia taeniaeformis</name>
    <dbReference type="NCBI Taxonomy" id="6205"/>
    <lineage>
        <taxon>Eukaryota</taxon>
        <taxon>Metazoa</taxon>
        <taxon>Spiralia</taxon>
        <taxon>Lophotrochozoa</taxon>
        <taxon>Platyhelminthes</taxon>
        <taxon>Cestoda</taxon>
        <taxon>Eucestoda</taxon>
        <taxon>Cyclophyllidea</taxon>
        <taxon>Taeniidae</taxon>
        <taxon>Hydatigera</taxon>
    </lineage>
</organism>
<evidence type="ECO:0000256" key="2">
    <source>
        <dbReference type="ARBA" id="ARBA00022801"/>
    </source>
</evidence>
<dbReference type="STRING" id="6205.A0A0R3X429"/>
<dbReference type="Pfam" id="PF00270">
    <property type="entry name" value="DEAD"/>
    <property type="match status" value="1"/>
</dbReference>
<dbReference type="AlphaFoldDB" id="A0A0R3X429"/>
<evidence type="ECO:0000313" key="10">
    <source>
        <dbReference type="EMBL" id="VDM32628.1"/>
    </source>
</evidence>
<keyword evidence="2 6" id="KW-0378">Hydrolase</keyword>
<evidence type="ECO:0000256" key="4">
    <source>
        <dbReference type="ARBA" id="ARBA00022840"/>
    </source>
</evidence>
<evidence type="ECO:0000256" key="3">
    <source>
        <dbReference type="ARBA" id="ARBA00022806"/>
    </source>
</evidence>
<keyword evidence="4 6" id="KW-0067">ATP-binding</keyword>
<keyword evidence="1 6" id="KW-0547">Nucleotide-binding</keyword>
<dbReference type="PROSITE" id="PS51194">
    <property type="entry name" value="HELICASE_CTER"/>
    <property type="match status" value="1"/>
</dbReference>
<reference evidence="10 11" key="2">
    <citation type="submission" date="2018-11" db="EMBL/GenBank/DDBJ databases">
        <authorList>
            <consortium name="Pathogen Informatics"/>
        </authorList>
    </citation>
    <scope>NUCLEOTIDE SEQUENCE [LARGE SCALE GENOMIC DNA]</scope>
</reference>
<sequence>MSGFGTGVSLKGSGKDDVIGGFTVVRNKIKYKKKRVRIEGILPFWLSSPVGCSDMLADGIPLKKFGRISEKLRNNLVQMGISRLFPIQSAVIPNILDFYENRGCHFYGQPRDVCISAPTGSGKTLAYLVPILQLLSTCKIRVIRAIVVLPVRDLAKQVAETIHHLIHGISLRVVLLTGEDSFTSEQDNLLTTNSGDLILPDIIVCTPGRLVDHIYNTPNLCLEHVRFLVIDEADRVIVEEKQDWYNVFERAVYGVQNLSDSKDGLKRSFPLPTIESQCSILLSATLTHDPEPLKRFRLNFPRLFLASGRPMEHKLKESLQESYIEGCCNNDMLVTSDKLEVMNHDSTGVRKQAGDSSICGVGVFSTPSGLKEFFVELAERQKPLFLAYLIRRMGHERILCFTNSREITKRLAVLMSNFKGVKAAALNAGMPLQKRARLLSSFASGEFQLLVCTDAVARGIDIEDVSCVVSYEAPQSVRTYVHRVGRTARAGKTGQAFTLLLRNQVIRYFKSSLKSVGKRAKNFPIHSSQLRTYKATYESALCHLEKEFKPKYVLSQHLLFCLDMYSYPATVKPKDAFGVATVVDDESPTKR</sequence>
<proteinExistence type="inferred from homology"/>
<dbReference type="Gene3D" id="3.40.50.300">
    <property type="entry name" value="P-loop containing nucleotide triphosphate hydrolases"/>
    <property type="match status" value="2"/>
</dbReference>
<evidence type="ECO:0000256" key="7">
    <source>
        <dbReference type="RuleBase" id="RU365068"/>
    </source>
</evidence>
<dbReference type="GO" id="GO:0016787">
    <property type="term" value="F:hydrolase activity"/>
    <property type="evidence" value="ECO:0007669"/>
    <property type="project" value="UniProtKB-KW"/>
</dbReference>
<dbReference type="Pfam" id="PF00271">
    <property type="entry name" value="Helicase_C"/>
    <property type="match status" value="1"/>
</dbReference>
<dbReference type="GO" id="GO:0003724">
    <property type="term" value="F:RNA helicase activity"/>
    <property type="evidence" value="ECO:0007669"/>
    <property type="project" value="UniProtKB-EC"/>
</dbReference>
<evidence type="ECO:0000256" key="1">
    <source>
        <dbReference type="ARBA" id="ARBA00022741"/>
    </source>
</evidence>
<name>A0A0R3X429_HYDTA</name>
<keyword evidence="5 7" id="KW-0694">RNA-binding</keyword>
<dbReference type="InterPro" id="IPR001650">
    <property type="entry name" value="Helicase_C-like"/>
</dbReference>
<comment type="domain">
    <text evidence="7">The Q motif is unique to and characteristic of the DEAD box family of RNA helicases and controls ATP binding and hydrolysis.</text>
</comment>
<evidence type="ECO:0000313" key="11">
    <source>
        <dbReference type="Proteomes" id="UP000274429"/>
    </source>
</evidence>
<dbReference type="GO" id="GO:0003723">
    <property type="term" value="F:RNA binding"/>
    <property type="evidence" value="ECO:0007669"/>
    <property type="project" value="UniProtKB-UniRule"/>
</dbReference>
<evidence type="ECO:0000256" key="5">
    <source>
        <dbReference type="ARBA" id="ARBA00022884"/>
    </source>
</evidence>
<keyword evidence="3 6" id="KW-0347">Helicase</keyword>
<dbReference type="GO" id="GO:0005524">
    <property type="term" value="F:ATP binding"/>
    <property type="evidence" value="ECO:0007669"/>
    <property type="project" value="UniProtKB-UniRule"/>
</dbReference>
<dbReference type="SMART" id="SM00487">
    <property type="entry name" value="DEXDc"/>
    <property type="match status" value="1"/>
</dbReference>
<comment type="function">
    <text evidence="7">RNA helicase.</text>
</comment>
<dbReference type="InterPro" id="IPR011545">
    <property type="entry name" value="DEAD/DEAH_box_helicase_dom"/>
</dbReference>
<dbReference type="InterPro" id="IPR014001">
    <property type="entry name" value="Helicase_ATP-bd"/>
</dbReference>
<evidence type="ECO:0000313" key="12">
    <source>
        <dbReference type="WBParaSite" id="TTAC_0000814001-mRNA-1"/>
    </source>
</evidence>
<protein>
    <recommendedName>
        <fullName evidence="7">ATP-dependent RNA helicase</fullName>
        <ecNumber evidence="7">3.6.4.13</ecNumber>
    </recommendedName>
</protein>
<dbReference type="PROSITE" id="PS00039">
    <property type="entry name" value="DEAD_ATP_HELICASE"/>
    <property type="match status" value="1"/>
</dbReference>
<dbReference type="PROSITE" id="PS51192">
    <property type="entry name" value="HELICASE_ATP_BIND_1"/>
    <property type="match status" value="1"/>
</dbReference>
<dbReference type="SUPFAM" id="SSF52540">
    <property type="entry name" value="P-loop containing nucleoside triphosphate hydrolases"/>
    <property type="match status" value="1"/>
</dbReference>
<dbReference type="InterPro" id="IPR027417">
    <property type="entry name" value="P-loop_NTPase"/>
</dbReference>
<comment type="similarity">
    <text evidence="6">Belongs to the DEAD box helicase family.</text>
</comment>
<keyword evidence="11" id="KW-1185">Reference proteome</keyword>
<accession>A0A0R3X429</accession>
<dbReference type="CDD" id="cd17956">
    <property type="entry name" value="DEADc_DDX51"/>
    <property type="match status" value="1"/>
</dbReference>
<dbReference type="EC" id="3.6.4.13" evidence="7"/>
<dbReference type="OrthoDB" id="3370at2759"/>
<feature type="domain" description="Helicase C-terminal" evidence="9">
    <location>
        <begin position="369"/>
        <end position="531"/>
    </location>
</feature>
<comment type="catalytic activity">
    <reaction evidence="7">
        <text>ATP + H2O = ADP + phosphate + H(+)</text>
        <dbReference type="Rhea" id="RHEA:13065"/>
        <dbReference type="ChEBI" id="CHEBI:15377"/>
        <dbReference type="ChEBI" id="CHEBI:15378"/>
        <dbReference type="ChEBI" id="CHEBI:30616"/>
        <dbReference type="ChEBI" id="CHEBI:43474"/>
        <dbReference type="ChEBI" id="CHEBI:456216"/>
        <dbReference type="EC" id="3.6.4.13"/>
    </reaction>
</comment>
<reference evidence="12" key="1">
    <citation type="submission" date="2017-02" db="UniProtKB">
        <authorList>
            <consortium name="WormBaseParasite"/>
        </authorList>
    </citation>
    <scope>IDENTIFICATION</scope>
</reference>
<evidence type="ECO:0000256" key="6">
    <source>
        <dbReference type="RuleBase" id="RU000492"/>
    </source>
</evidence>
<feature type="domain" description="Helicase ATP-binding" evidence="8">
    <location>
        <begin position="104"/>
        <end position="304"/>
    </location>
</feature>
<dbReference type="SMART" id="SM00490">
    <property type="entry name" value="HELICc"/>
    <property type="match status" value="1"/>
</dbReference>
<gene>
    <name evidence="10" type="ORF">TTAC_LOCUS8125</name>
</gene>
<dbReference type="WBParaSite" id="TTAC_0000814001-mRNA-1">
    <property type="protein sequence ID" value="TTAC_0000814001-mRNA-1"/>
    <property type="gene ID" value="TTAC_0000814001"/>
</dbReference>
<dbReference type="CDD" id="cd18787">
    <property type="entry name" value="SF2_C_DEAD"/>
    <property type="match status" value="1"/>
</dbReference>
<dbReference type="Proteomes" id="UP000274429">
    <property type="component" value="Unassembled WGS sequence"/>
</dbReference>
<dbReference type="InterPro" id="IPR000629">
    <property type="entry name" value="RNA-helicase_DEAD-box_CS"/>
</dbReference>
<dbReference type="EMBL" id="UYWX01020451">
    <property type="protein sequence ID" value="VDM32628.1"/>
    <property type="molecule type" value="Genomic_DNA"/>
</dbReference>
<dbReference type="PANTHER" id="PTHR24031">
    <property type="entry name" value="RNA HELICASE"/>
    <property type="match status" value="1"/>
</dbReference>